<dbReference type="AlphaFoldDB" id="A0A292PZY5"/>
<dbReference type="Proteomes" id="UP001412239">
    <property type="component" value="Unassembled WGS sequence"/>
</dbReference>
<dbReference type="EMBL" id="LN890986">
    <property type="protein sequence ID" value="CUS12714.1"/>
    <property type="molecule type" value="Genomic_DNA"/>
</dbReference>
<evidence type="ECO:0000313" key="1">
    <source>
        <dbReference type="EMBL" id="CUS12714.1"/>
    </source>
</evidence>
<sequence>FLNSEYSGILPVLFLLASFSLQARERATHLTIQNRDDRCTYYILL</sequence>
<evidence type="ECO:0000313" key="2">
    <source>
        <dbReference type="Proteomes" id="UP001412239"/>
    </source>
</evidence>
<gene>
    <name evidence="1" type="ORF">GSTUAT00003207001</name>
</gene>
<protein>
    <submittedName>
        <fullName evidence="1">Uncharacterized protein</fullName>
    </submittedName>
</protein>
<organism evidence="1 2">
    <name type="scientific">Tuber aestivum</name>
    <name type="common">summer truffle</name>
    <dbReference type="NCBI Taxonomy" id="59557"/>
    <lineage>
        <taxon>Eukaryota</taxon>
        <taxon>Fungi</taxon>
        <taxon>Dikarya</taxon>
        <taxon>Ascomycota</taxon>
        <taxon>Pezizomycotina</taxon>
        <taxon>Pezizomycetes</taxon>
        <taxon>Pezizales</taxon>
        <taxon>Tuberaceae</taxon>
        <taxon>Tuber</taxon>
    </lineage>
</organism>
<feature type="non-terminal residue" evidence="1">
    <location>
        <position position="1"/>
    </location>
</feature>
<accession>A0A292PZY5</accession>
<reference evidence="1" key="1">
    <citation type="submission" date="2015-10" db="EMBL/GenBank/DDBJ databases">
        <authorList>
            <person name="Regsiter A."/>
            <person name="william w."/>
        </authorList>
    </citation>
    <scope>NUCLEOTIDE SEQUENCE</scope>
    <source>
        <strain evidence="1">Montdore</strain>
    </source>
</reference>
<keyword evidence="2" id="KW-1185">Reference proteome</keyword>
<proteinExistence type="predicted"/>
<name>A0A292PZY5_9PEZI</name>